<dbReference type="GO" id="GO:0000287">
    <property type="term" value="F:magnesium ion binding"/>
    <property type="evidence" value="ECO:0007669"/>
    <property type="project" value="TreeGrafter"/>
</dbReference>
<dbReference type="NCBIfam" id="TIGR01484">
    <property type="entry name" value="HAD-SF-IIB"/>
    <property type="match status" value="1"/>
</dbReference>
<evidence type="ECO:0000313" key="1">
    <source>
        <dbReference type="EMBL" id="SDS85387.1"/>
    </source>
</evidence>
<dbReference type="RefSeq" id="WP_157683506.1">
    <property type="nucleotide sequence ID" value="NZ_LT629772.1"/>
</dbReference>
<sequence>MTVRLVAFDLDGTILDGGDTVVPDCAEQIRRVHDHGVRCVINSGRSTEFQAELLARLGLLSSFDALVGDERWIELIDTDGQRRPLQPWNTETRHRWQLLEPRAAEIAGRVQDEVRRRGWAGELIDGLDVARRGLWAVRMADPEQALAIFRWVHQGAGDDGIAINCNGGYLHIYDAARDKGSALAAIAEHFGVAPAQVLAFGDNINDLPMLDGRYGFAAATVANAVPEIQRVVRAGGGRLATRASGAGVAELLREAVTPARDSVAE</sequence>
<gene>
    <name evidence="1" type="ORF">SAMN04489812_3256</name>
</gene>
<dbReference type="InterPro" id="IPR036412">
    <property type="entry name" value="HAD-like_sf"/>
</dbReference>
<evidence type="ECO:0000313" key="2">
    <source>
        <dbReference type="Proteomes" id="UP000199103"/>
    </source>
</evidence>
<dbReference type="Pfam" id="PF08282">
    <property type="entry name" value="Hydrolase_3"/>
    <property type="match status" value="2"/>
</dbReference>
<keyword evidence="2" id="KW-1185">Reference proteome</keyword>
<dbReference type="STRING" id="630515.SAMN04489812_3256"/>
<dbReference type="Gene3D" id="3.40.50.1000">
    <property type="entry name" value="HAD superfamily/HAD-like"/>
    <property type="match status" value="2"/>
</dbReference>
<dbReference type="GO" id="GO:0016791">
    <property type="term" value="F:phosphatase activity"/>
    <property type="evidence" value="ECO:0007669"/>
    <property type="project" value="TreeGrafter"/>
</dbReference>
<proteinExistence type="predicted"/>
<dbReference type="OrthoDB" id="3180855at2"/>
<dbReference type="InterPro" id="IPR006379">
    <property type="entry name" value="HAD-SF_hydro_IIB"/>
</dbReference>
<dbReference type="AlphaFoldDB" id="A0A1H1VKG8"/>
<keyword evidence="1" id="KW-0378">Hydrolase</keyword>
<dbReference type="SUPFAM" id="SSF56784">
    <property type="entry name" value="HAD-like"/>
    <property type="match status" value="1"/>
</dbReference>
<accession>A0A1H1VKG8</accession>
<dbReference type="PANTHER" id="PTHR10000">
    <property type="entry name" value="PHOSPHOSERINE PHOSPHATASE"/>
    <property type="match status" value="1"/>
</dbReference>
<dbReference type="Proteomes" id="UP000199103">
    <property type="component" value="Chromosome I"/>
</dbReference>
<dbReference type="InterPro" id="IPR023214">
    <property type="entry name" value="HAD_sf"/>
</dbReference>
<dbReference type="GO" id="GO:0005829">
    <property type="term" value="C:cytosol"/>
    <property type="evidence" value="ECO:0007669"/>
    <property type="project" value="TreeGrafter"/>
</dbReference>
<dbReference type="PANTHER" id="PTHR10000:SF8">
    <property type="entry name" value="HAD SUPERFAMILY HYDROLASE-LIKE, TYPE 3"/>
    <property type="match status" value="1"/>
</dbReference>
<reference evidence="1 2" key="1">
    <citation type="submission" date="2016-10" db="EMBL/GenBank/DDBJ databases">
        <authorList>
            <person name="de Groot N.N."/>
        </authorList>
    </citation>
    <scope>NUCLEOTIDE SEQUENCE [LARGE SCALE GENOMIC DNA]</scope>
    <source>
        <strain evidence="1 2">DSM 21800</strain>
    </source>
</reference>
<protein>
    <submittedName>
        <fullName evidence="1">HAD-superfamily hydrolase, subfamily IIB</fullName>
    </submittedName>
</protein>
<dbReference type="EMBL" id="LT629772">
    <property type="protein sequence ID" value="SDS85387.1"/>
    <property type="molecule type" value="Genomic_DNA"/>
</dbReference>
<organism evidence="1 2">
    <name type="scientific">Microlunatus soli</name>
    <dbReference type="NCBI Taxonomy" id="630515"/>
    <lineage>
        <taxon>Bacteria</taxon>
        <taxon>Bacillati</taxon>
        <taxon>Actinomycetota</taxon>
        <taxon>Actinomycetes</taxon>
        <taxon>Propionibacteriales</taxon>
        <taxon>Propionibacteriaceae</taxon>
        <taxon>Microlunatus</taxon>
    </lineage>
</organism>
<name>A0A1H1VKG8_9ACTN</name>